<comment type="caution">
    <text evidence="2">The sequence shown here is derived from an EMBL/GenBank/DDBJ whole genome shotgun (WGS) entry which is preliminary data.</text>
</comment>
<name>A0AAW0ZCU5_9HYME</name>
<protein>
    <submittedName>
        <fullName evidence="2">Uncharacterized protein</fullName>
    </submittedName>
</protein>
<evidence type="ECO:0000313" key="3">
    <source>
        <dbReference type="Proteomes" id="UP001432146"/>
    </source>
</evidence>
<feature type="compositionally biased region" description="Basic and acidic residues" evidence="1">
    <location>
        <begin position="1"/>
        <end position="14"/>
    </location>
</feature>
<dbReference type="EMBL" id="JAWNGG020000260">
    <property type="protein sequence ID" value="KAK9295458.1"/>
    <property type="molecule type" value="Genomic_DNA"/>
</dbReference>
<dbReference type="Proteomes" id="UP001432146">
    <property type="component" value="Unassembled WGS sequence"/>
</dbReference>
<sequence length="98" mass="11266">MTGLKEDGRRRVDATRMMSGVRRTRTQDVERRQGFTEPVHRSRRFSASAGEEGLSQEEATAEREKASAQSFFVLSAPPLAIVSRKDLRRKDEPFRRNE</sequence>
<feature type="region of interest" description="Disordered" evidence="1">
    <location>
        <begin position="1"/>
        <end position="70"/>
    </location>
</feature>
<keyword evidence="3" id="KW-1185">Reference proteome</keyword>
<reference evidence="2 3" key="1">
    <citation type="submission" date="2024-05" db="EMBL/GenBank/DDBJ databases">
        <title>The nuclear and mitochondrial genome assemblies of Tetragonisca angustula (Apidae: Meliponini), a tiny yet remarkable pollinator in the Neotropics.</title>
        <authorList>
            <person name="Ferrari R."/>
            <person name="Ricardo P.C."/>
            <person name="Dias F.C."/>
            <person name="Araujo N.S."/>
            <person name="Soares D.O."/>
            <person name="Zhou Q.-S."/>
            <person name="Zhu C.-D."/>
            <person name="Coutinho L."/>
            <person name="Airas M.C."/>
            <person name="Batista T.M."/>
        </authorList>
    </citation>
    <scope>NUCLEOTIDE SEQUENCE [LARGE SCALE GENOMIC DNA]</scope>
    <source>
        <strain evidence="2">ASF017062</strain>
        <tissue evidence="2">Abdomen</tissue>
    </source>
</reference>
<organism evidence="2 3">
    <name type="scientific">Tetragonisca angustula</name>
    <dbReference type="NCBI Taxonomy" id="166442"/>
    <lineage>
        <taxon>Eukaryota</taxon>
        <taxon>Metazoa</taxon>
        <taxon>Ecdysozoa</taxon>
        <taxon>Arthropoda</taxon>
        <taxon>Hexapoda</taxon>
        <taxon>Insecta</taxon>
        <taxon>Pterygota</taxon>
        <taxon>Neoptera</taxon>
        <taxon>Endopterygota</taxon>
        <taxon>Hymenoptera</taxon>
        <taxon>Apocrita</taxon>
        <taxon>Aculeata</taxon>
        <taxon>Apoidea</taxon>
        <taxon>Anthophila</taxon>
        <taxon>Apidae</taxon>
        <taxon>Tetragonisca</taxon>
    </lineage>
</organism>
<evidence type="ECO:0000256" key="1">
    <source>
        <dbReference type="SAM" id="MobiDB-lite"/>
    </source>
</evidence>
<accession>A0AAW0ZCU5</accession>
<proteinExistence type="predicted"/>
<evidence type="ECO:0000313" key="2">
    <source>
        <dbReference type="EMBL" id="KAK9295458.1"/>
    </source>
</evidence>
<feature type="compositionally biased region" description="Basic and acidic residues" evidence="1">
    <location>
        <begin position="25"/>
        <end position="40"/>
    </location>
</feature>
<dbReference type="AlphaFoldDB" id="A0AAW0ZCU5"/>
<gene>
    <name evidence="2" type="ORF">QLX08_010235</name>
</gene>